<dbReference type="SUPFAM" id="SSF54506">
    <property type="entry name" value="Diaminopimelate epimerase-like"/>
    <property type="match status" value="1"/>
</dbReference>
<protein>
    <submittedName>
        <fullName evidence="4">BZ3500_MvSof-1268-A1-R1_Chr4-2g07139 protein</fullName>
    </submittedName>
</protein>
<dbReference type="STRING" id="289078.A0A2X0KZB8"/>
<dbReference type="GO" id="GO:0005737">
    <property type="term" value="C:cytoplasm"/>
    <property type="evidence" value="ECO:0007669"/>
    <property type="project" value="TreeGrafter"/>
</dbReference>
<evidence type="ECO:0000256" key="1">
    <source>
        <dbReference type="ARBA" id="ARBA00008270"/>
    </source>
</evidence>
<keyword evidence="5" id="KW-1185">Reference proteome</keyword>
<evidence type="ECO:0000313" key="5">
    <source>
        <dbReference type="Proteomes" id="UP000249723"/>
    </source>
</evidence>
<accession>A0A2X0KZB8</accession>
<dbReference type="Proteomes" id="UP000249723">
    <property type="component" value="Unassembled WGS sequence"/>
</dbReference>
<comment type="similarity">
    <text evidence="1">Belongs to the PhzF family.</text>
</comment>
<dbReference type="GO" id="GO:0016853">
    <property type="term" value="F:isomerase activity"/>
    <property type="evidence" value="ECO:0007669"/>
    <property type="project" value="UniProtKB-KW"/>
</dbReference>
<name>A0A2X0KZB8_9BASI</name>
<dbReference type="EMBL" id="FMWP01000092">
    <property type="protein sequence ID" value="SCZ97326.1"/>
    <property type="molecule type" value="Genomic_DNA"/>
</dbReference>
<evidence type="ECO:0000313" key="4">
    <source>
        <dbReference type="EMBL" id="SCZ97326.1"/>
    </source>
</evidence>
<feature type="compositionally biased region" description="Basic residues" evidence="3">
    <location>
        <begin position="364"/>
        <end position="375"/>
    </location>
</feature>
<gene>
    <name evidence="4" type="ORF">BZ3500_MVSOF-1268-A1-R1_CHR4-2G07139</name>
</gene>
<dbReference type="PANTHER" id="PTHR13774:SF17">
    <property type="entry name" value="PHENAZINE BIOSYNTHESIS-LIKE DOMAIN-CONTAINING PROTEIN"/>
    <property type="match status" value="1"/>
</dbReference>
<dbReference type="InterPro" id="IPR003719">
    <property type="entry name" value="Phenazine_PhzF-like"/>
</dbReference>
<organism evidence="4 5">
    <name type="scientific">Microbotryum saponariae</name>
    <dbReference type="NCBI Taxonomy" id="289078"/>
    <lineage>
        <taxon>Eukaryota</taxon>
        <taxon>Fungi</taxon>
        <taxon>Dikarya</taxon>
        <taxon>Basidiomycota</taxon>
        <taxon>Pucciniomycotina</taxon>
        <taxon>Microbotryomycetes</taxon>
        <taxon>Microbotryales</taxon>
        <taxon>Microbotryaceae</taxon>
        <taxon>Microbotryum</taxon>
    </lineage>
</organism>
<evidence type="ECO:0000256" key="3">
    <source>
        <dbReference type="SAM" id="MobiDB-lite"/>
    </source>
</evidence>
<sequence length="674" mass="73606">MTSLWSRNLRDEDDCGFDLDYYITATPANPWHQVPPPVAASFWPVAAALSVPDIAPRARRNHLLTGSASTSARQRTVVPSQQTQDVVRFSQLPTDSAAMSVPSTASHRSPLKNLSPFQMVVTAVSPPSRNSYADRTDATQRPYRYATARTGDGHLKPKPSLHSESSARIDPIWSQAHLSKTSAVLRVEDRSQDPVRTTWSSLSTFSQSMPMSLTPSQPATAKIPRFNTQNTQSSSSTPLEQEVVAPTPIRLTPPTQVVVDQNSATAVPCATPNRLEQSAPNPSWLEEALYGPPFGADITSSSQAPVTGQNRVTTRKAKVSRFKRIGSVWTRKTTAAPAPAHTMVAPYPHDGESKPSPTPQAIRRPFKQRGNRHTPPRSMDAFTSTAFAGNPAAVIVLPKQQTQEIDATQMQLIAREFNLSETAFVCALNDEVEVKDGEVDYLIRFLTQVADSFADTSTCLFYDQTEVPLTLHSGILTIQRRAADRIELDFPADVSSHSRTIPKDSERWSPIIKALGKALIVGVEPHVVAMSDSVTGPLIEFSVDGINLETAKWKPQAFTAEVSTFLVIVTQPALKGEQQDVSSRVFRPLLGVPEDPVTGFAHTVLGPYWGKPNAAPHARLLAAKGLTTWSKDSLECKQVSERGGTLVVRWKEAKADRIALEGSAKTVMRGTLEY</sequence>
<dbReference type="Pfam" id="PF02567">
    <property type="entry name" value="PhzC-PhzF"/>
    <property type="match status" value="1"/>
</dbReference>
<dbReference type="Gene3D" id="3.10.310.10">
    <property type="entry name" value="Diaminopimelate Epimerase, Chain A, domain 1"/>
    <property type="match status" value="2"/>
</dbReference>
<dbReference type="OrthoDB" id="75169at2759"/>
<evidence type="ECO:0000256" key="2">
    <source>
        <dbReference type="ARBA" id="ARBA00023235"/>
    </source>
</evidence>
<reference evidence="5" key="1">
    <citation type="submission" date="2016-10" db="EMBL/GenBank/DDBJ databases">
        <authorList>
            <person name="Jeantristanb JTB J.-T."/>
            <person name="Ricardo R."/>
        </authorList>
    </citation>
    <scope>NUCLEOTIDE SEQUENCE [LARGE SCALE GENOMIC DNA]</scope>
</reference>
<proteinExistence type="inferred from homology"/>
<dbReference type="PANTHER" id="PTHR13774">
    <property type="entry name" value="PHENAZINE BIOSYNTHESIS PROTEIN"/>
    <property type="match status" value="1"/>
</dbReference>
<dbReference type="AlphaFoldDB" id="A0A2X0KZB8"/>
<keyword evidence="2" id="KW-0413">Isomerase</keyword>
<feature type="region of interest" description="Disordered" evidence="3">
    <location>
        <begin position="346"/>
        <end position="377"/>
    </location>
</feature>